<evidence type="ECO:0000313" key="2">
    <source>
        <dbReference type="Proteomes" id="UP000248079"/>
    </source>
</evidence>
<dbReference type="EMBL" id="QFLI01000005">
    <property type="protein sequence ID" value="PXY00783.1"/>
    <property type="molecule type" value="Genomic_DNA"/>
</dbReference>
<dbReference type="AlphaFoldDB" id="A0A2V3ZWZ6"/>
<accession>A0A2V3ZWZ6</accession>
<organism evidence="1 2">
    <name type="scientific">Marinifilum breve</name>
    <dbReference type="NCBI Taxonomy" id="2184082"/>
    <lineage>
        <taxon>Bacteria</taxon>
        <taxon>Pseudomonadati</taxon>
        <taxon>Bacteroidota</taxon>
        <taxon>Bacteroidia</taxon>
        <taxon>Marinilabiliales</taxon>
        <taxon>Marinifilaceae</taxon>
    </lineage>
</organism>
<dbReference type="Proteomes" id="UP000248079">
    <property type="component" value="Unassembled WGS sequence"/>
</dbReference>
<comment type="caution">
    <text evidence="1">The sequence shown here is derived from an EMBL/GenBank/DDBJ whole genome shotgun (WGS) entry which is preliminary data.</text>
</comment>
<gene>
    <name evidence="1" type="ORF">DF185_12825</name>
</gene>
<reference evidence="1 2" key="1">
    <citation type="submission" date="2018-05" db="EMBL/GenBank/DDBJ databases">
        <title>Marinifilum breve JC075T sp. nov., a marine bacterium isolated from Yongle Blue Hole in the South China Sea.</title>
        <authorList>
            <person name="Fu T."/>
        </authorList>
    </citation>
    <scope>NUCLEOTIDE SEQUENCE [LARGE SCALE GENOMIC DNA]</scope>
    <source>
        <strain evidence="1 2">JC075</strain>
    </source>
</reference>
<dbReference type="OrthoDB" id="771644at2"/>
<proteinExistence type="predicted"/>
<sequence length="123" mass="14694">MKKITRKLITLIAITIVLANLLSGIINLFTEGIGKGYTYETYDGKYKFTYVPSKGGKFERVKTYFEFLQEDDPHYKGTELFRTFERKPLQFWNWYSYMFSEAYSFQYRELSKGSVHYRGLEKQ</sequence>
<keyword evidence="2" id="KW-1185">Reference proteome</keyword>
<protein>
    <submittedName>
        <fullName evidence="1">Uncharacterized protein</fullName>
    </submittedName>
</protein>
<evidence type="ECO:0000313" key="1">
    <source>
        <dbReference type="EMBL" id="PXY00783.1"/>
    </source>
</evidence>
<name>A0A2V3ZWZ6_9BACT</name>
<dbReference type="RefSeq" id="WP_110361149.1">
    <property type="nucleotide sequence ID" value="NZ_QFLI01000005.1"/>
</dbReference>